<evidence type="ECO:0000256" key="4">
    <source>
        <dbReference type="ARBA" id="ARBA00023136"/>
    </source>
</evidence>
<protein>
    <submittedName>
        <fullName evidence="5">NfeD family protein</fullName>
    </submittedName>
</protein>
<accession>A0A7X5F761</accession>
<dbReference type="InterPro" id="IPR002810">
    <property type="entry name" value="NfeD-like_C"/>
</dbReference>
<dbReference type="Gene3D" id="2.40.50.140">
    <property type="entry name" value="Nucleic acid-binding proteins"/>
    <property type="match status" value="1"/>
</dbReference>
<comment type="subcellular location">
    <subcellularLocation>
        <location evidence="1">Membrane</location>
        <topology evidence="1">Multi-pass membrane protein</topology>
    </subcellularLocation>
</comment>
<keyword evidence="2" id="KW-0812">Transmembrane</keyword>
<dbReference type="Pfam" id="PF01957">
    <property type="entry name" value="NfeD"/>
    <property type="match status" value="1"/>
</dbReference>
<dbReference type="RefSeq" id="WP_161677302.1">
    <property type="nucleotide sequence ID" value="NZ_JAABLP010000004.1"/>
</dbReference>
<comment type="caution">
    <text evidence="5">The sequence shown here is derived from an EMBL/GenBank/DDBJ whole genome shotgun (WGS) entry which is preliminary data.</text>
</comment>
<reference evidence="6" key="1">
    <citation type="submission" date="2020-01" db="EMBL/GenBank/DDBJ databases">
        <authorList>
            <person name="Fang Y."/>
            <person name="Sun R."/>
            <person name="Nie L."/>
            <person name="He J."/>
            <person name="Hao L."/>
            <person name="Wang L."/>
            <person name="Su S."/>
            <person name="Lv E."/>
            <person name="Zhang Z."/>
            <person name="Xie R."/>
            <person name="Liu H."/>
        </authorList>
    </citation>
    <scope>NUCLEOTIDE SEQUENCE [LARGE SCALE GENOMIC DNA]</scope>
    <source>
        <strain evidence="6">XCT-53</strain>
    </source>
</reference>
<gene>
    <name evidence="5" type="ORF">GWI72_15610</name>
</gene>
<dbReference type="PANTHER" id="PTHR33507:SF3">
    <property type="entry name" value="INNER MEMBRANE PROTEIN YBBJ"/>
    <property type="match status" value="1"/>
</dbReference>
<proteinExistence type="predicted"/>
<evidence type="ECO:0000313" key="6">
    <source>
        <dbReference type="Proteomes" id="UP000586722"/>
    </source>
</evidence>
<dbReference type="InterPro" id="IPR012340">
    <property type="entry name" value="NA-bd_OB-fold"/>
</dbReference>
<dbReference type="PANTHER" id="PTHR33507">
    <property type="entry name" value="INNER MEMBRANE PROTEIN YBBJ"/>
    <property type="match status" value="1"/>
</dbReference>
<dbReference type="EMBL" id="JAABLQ010000002">
    <property type="protein sequence ID" value="NBN79704.1"/>
    <property type="molecule type" value="Genomic_DNA"/>
</dbReference>
<sequence length="150" mass="16578">MGLFERILFELGPWSWWVLGMALIALEVVVPGTFFLWFGIAALLVGVLALMVVLPWQVALGLFIFLALLNLIVGRRLLRRAEATAGDPHLNQRGSRYVGREFVLAEPMVQNSGRLSIDDTVWRITGPDLAAGTRVRVTRIDGAQLVVEPA</sequence>
<keyword evidence="3" id="KW-1133">Transmembrane helix</keyword>
<evidence type="ECO:0000256" key="3">
    <source>
        <dbReference type="ARBA" id="ARBA00022989"/>
    </source>
</evidence>
<dbReference type="GO" id="GO:0005886">
    <property type="term" value="C:plasma membrane"/>
    <property type="evidence" value="ECO:0007669"/>
    <property type="project" value="TreeGrafter"/>
</dbReference>
<name>A0A7X5F761_9HYPH</name>
<organism evidence="5 6">
    <name type="scientific">Pannonibacter tanglangensis</name>
    <dbReference type="NCBI Taxonomy" id="2750084"/>
    <lineage>
        <taxon>Bacteria</taxon>
        <taxon>Pseudomonadati</taxon>
        <taxon>Pseudomonadota</taxon>
        <taxon>Alphaproteobacteria</taxon>
        <taxon>Hyphomicrobiales</taxon>
        <taxon>Stappiaceae</taxon>
        <taxon>Pannonibacter</taxon>
    </lineage>
</organism>
<keyword evidence="6" id="KW-1185">Reference proteome</keyword>
<dbReference type="InterPro" id="IPR052165">
    <property type="entry name" value="Membrane_assoc_protease"/>
</dbReference>
<evidence type="ECO:0000256" key="1">
    <source>
        <dbReference type="ARBA" id="ARBA00004141"/>
    </source>
</evidence>
<evidence type="ECO:0000313" key="5">
    <source>
        <dbReference type="EMBL" id="NBN79704.1"/>
    </source>
</evidence>
<dbReference type="AlphaFoldDB" id="A0A7X5F761"/>
<keyword evidence="4" id="KW-0472">Membrane</keyword>
<evidence type="ECO:0000256" key="2">
    <source>
        <dbReference type="ARBA" id="ARBA00022692"/>
    </source>
</evidence>
<dbReference type="Proteomes" id="UP000586722">
    <property type="component" value="Unassembled WGS sequence"/>
</dbReference>